<reference evidence="1 2" key="1">
    <citation type="journal article" date="2021" name="Elife">
        <title>Chloroplast acquisition without the gene transfer in kleptoplastic sea slugs, Plakobranchus ocellatus.</title>
        <authorList>
            <person name="Maeda T."/>
            <person name="Takahashi S."/>
            <person name="Yoshida T."/>
            <person name="Shimamura S."/>
            <person name="Takaki Y."/>
            <person name="Nagai Y."/>
            <person name="Toyoda A."/>
            <person name="Suzuki Y."/>
            <person name="Arimoto A."/>
            <person name="Ishii H."/>
            <person name="Satoh N."/>
            <person name="Nishiyama T."/>
            <person name="Hasebe M."/>
            <person name="Maruyama T."/>
            <person name="Minagawa J."/>
            <person name="Obokata J."/>
            <person name="Shigenobu S."/>
        </authorList>
    </citation>
    <scope>NUCLEOTIDE SEQUENCE [LARGE SCALE GENOMIC DNA]</scope>
</reference>
<dbReference type="InterPro" id="IPR038269">
    <property type="entry name" value="SCAN_sf"/>
</dbReference>
<dbReference type="AlphaFoldDB" id="A0AAV4B8T3"/>
<sequence length="135" mass="15194">MGVVFSNLLQDEALSVFLSLNPAEGADYQSAKRVLLRRFNCDKNGFKSLFLSVRPQDDEDFGTFINRAKRYFDRWVELSEVTTLEGLSYLICSEIAVQACDEDFVAYVKDPSPSDMVSLKAVASAYIDARPNKSF</sequence>
<accession>A0AAV4B8T3</accession>
<dbReference type="GO" id="GO:0003964">
    <property type="term" value="F:RNA-directed DNA polymerase activity"/>
    <property type="evidence" value="ECO:0007669"/>
    <property type="project" value="UniProtKB-KW"/>
</dbReference>
<keyword evidence="1" id="KW-0548">Nucleotidyltransferase</keyword>
<dbReference type="Gene3D" id="1.10.4020.10">
    <property type="entry name" value="DNA breaking-rejoining enzymes"/>
    <property type="match status" value="1"/>
</dbReference>
<gene>
    <name evidence="1" type="ORF">PoB_004160400</name>
</gene>
<dbReference type="EMBL" id="BLXT01004603">
    <property type="protein sequence ID" value="GFO15099.1"/>
    <property type="molecule type" value="Genomic_DNA"/>
</dbReference>
<proteinExistence type="predicted"/>
<keyword evidence="1" id="KW-0695">RNA-directed DNA polymerase</keyword>
<dbReference type="Proteomes" id="UP000735302">
    <property type="component" value="Unassembled WGS sequence"/>
</dbReference>
<evidence type="ECO:0000313" key="2">
    <source>
        <dbReference type="Proteomes" id="UP000735302"/>
    </source>
</evidence>
<evidence type="ECO:0000313" key="1">
    <source>
        <dbReference type="EMBL" id="GFO15099.1"/>
    </source>
</evidence>
<dbReference type="PANTHER" id="PTHR46888:SF1">
    <property type="entry name" value="RIBONUCLEASE H"/>
    <property type="match status" value="1"/>
</dbReference>
<protein>
    <submittedName>
        <fullName evidence="1">Reverse transcriptase</fullName>
    </submittedName>
</protein>
<keyword evidence="2" id="KW-1185">Reference proteome</keyword>
<name>A0AAV4B8T3_9GAST</name>
<keyword evidence="1" id="KW-0808">Transferase</keyword>
<dbReference type="PANTHER" id="PTHR46888">
    <property type="entry name" value="ZINC KNUCKLE DOMAINCONTAINING PROTEIN-RELATED"/>
    <property type="match status" value="1"/>
</dbReference>
<comment type="caution">
    <text evidence="1">The sequence shown here is derived from an EMBL/GenBank/DDBJ whole genome shotgun (WGS) entry which is preliminary data.</text>
</comment>
<organism evidence="1 2">
    <name type="scientific">Plakobranchus ocellatus</name>
    <dbReference type="NCBI Taxonomy" id="259542"/>
    <lineage>
        <taxon>Eukaryota</taxon>
        <taxon>Metazoa</taxon>
        <taxon>Spiralia</taxon>
        <taxon>Lophotrochozoa</taxon>
        <taxon>Mollusca</taxon>
        <taxon>Gastropoda</taxon>
        <taxon>Heterobranchia</taxon>
        <taxon>Euthyneura</taxon>
        <taxon>Panpulmonata</taxon>
        <taxon>Sacoglossa</taxon>
        <taxon>Placobranchoidea</taxon>
        <taxon>Plakobranchidae</taxon>
        <taxon>Plakobranchus</taxon>
    </lineage>
</organism>